<evidence type="ECO:0000313" key="2">
    <source>
        <dbReference type="Proteomes" id="UP000789860"/>
    </source>
</evidence>
<sequence>MKIDTRITTLGHIKRGGSPCVYDRCLATIQSVEAVEAALRATPDIPSPMIGIRANKITCEPLMDAVKLTHQGAEAIKEKNFRRAMEDDYETYLSTTLINDNAQSLQGNHSLKIGIIHVGAPTGGMNAATRVAVRFTINRDHKPIAIYNGLSGGSELGTNKTEVDDLGMVAFQLQKQGINALLIIGSFKPILL</sequence>
<comment type="caution">
    <text evidence="1">The sequence shown here is derived from an EMBL/GenBank/DDBJ whole genome shotgun (WGS) entry which is preliminary data.</text>
</comment>
<reference evidence="1" key="1">
    <citation type="submission" date="2021-06" db="EMBL/GenBank/DDBJ databases">
        <authorList>
            <person name="Kallberg Y."/>
            <person name="Tangrot J."/>
            <person name="Rosling A."/>
        </authorList>
    </citation>
    <scope>NUCLEOTIDE SEQUENCE</scope>
    <source>
        <strain evidence="1">AU212A</strain>
    </source>
</reference>
<proteinExistence type="predicted"/>
<evidence type="ECO:0000313" key="1">
    <source>
        <dbReference type="EMBL" id="CAG8512891.1"/>
    </source>
</evidence>
<gene>
    <name evidence="1" type="ORF">SCALOS_LOCUS3737</name>
</gene>
<protein>
    <submittedName>
        <fullName evidence="1">7993_t:CDS:1</fullName>
    </submittedName>
</protein>
<dbReference type="EMBL" id="CAJVPM010004413">
    <property type="protein sequence ID" value="CAG8512891.1"/>
    <property type="molecule type" value="Genomic_DNA"/>
</dbReference>
<dbReference type="Proteomes" id="UP000789860">
    <property type="component" value="Unassembled WGS sequence"/>
</dbReference>
<name>A0ACA9L9H0_9GLOM</name>
<keyword evidence="2" id="KW-1185">Reference proteome</keyword>
<organism evidence="1 2">
    <name type="scientific">Scutellospora calospora</name>
    <dbReference type="NCBI Taxonomy" id="85575"/>
    <lineage>
        <taxon>Eukaryota</taxon>
        <taxon>Fungi</taxon>
        <taxon>Fungi incertae sedis</taxon>
        <taxon>Mucoromycota</taxon>
        <taxon>Glomeromycotina</taxon>
        <taxon>Glomeromycetes</taxon>
        <taxon>Diversisporales</taxon>
        <taxon>Gigasporaceae</taxon>
        <taxon>Scutellospora</taxon>
    </lineage>
</organism>
<accession>A0ACA9L9H0</accession>